<organism evidence="2 3">
    <name type="scientific">Slackia isoflavoniconvertens</name>
    <dbReference type="NCBI Taxonomy" id="572010"/>
    <lineage>
        <taxon>Bacteria</taxon>
        <taxon>Bacillati</taxon>
        <taxon>Actinomycetota</taxon>
        <taxon>Coriobacteriia</taxon>
        <taxon>Eggerthellales</taxon>
        <taxon>Eggerthellaceae</taxon>
        <taxon>Slackia</taxon>
    </lineage>
</organism>
<gene>
    <name evidence="2" type="ORF">C1881_06920</name>
</gene>
<dbReference type="PANTHER" id="PTHR42983:SF1">
    <property type="entry name" value="IRON-MOLYBDENUM PROTEIN"/>
    <property type="match status" value="1"/>
</dbReference>
<dbReference type="Gene3D" id="3.30.420.130">
    <property type="entry name" value="Dinitrogenase iron-molybdenum cofactor biosynthesis domain"/>
    <property type="match status" value="1"/>
</dbReference>
<dbReference type="Pfam" id="PF02579">
    <property type="entry name" value="Nitro_FeMo-Co"/>
    <property type="match status" value="1"/>
</dbReference>
<dbReference type="Proteomes" id="UP000253975">
    <property type="component" value="Unassembled WGS sequence"/>
</dbReference>
<evidence type="ECO:0000313" key="2">
    <source>
        <dbReference type="EMBL" id="RDB58021.1"/>
    </source>
</evidence>
<sequence>MRIAATYANGEIFQHFGHTQQFKVYEVEDGKIVASKIIGSNGAGHGALAGLLSQGGIDVLICGGIGGGAINALGQAGIEVYAGAAGSPDAAVEALLAGALPKVGEATCHSDHSHSHSCANHGGACHQ</sequence>
<dbReference type="SUPFAM" id="SSF53146">
    <property type="entry name" value="Nitrogenase accessory factor-like"/>
    <property type="match status" value="1"/>
</dbReference>
<reference evidence="2 3" key="1">
    <citation type="journal article" date="2018" name="Elife">
        <title>Discovery and characterization of a prevalent human gut bacterial enzyme sufficient for the inactivation of a family of plant toxins.</title>
        <authorList>
            <person name="Koppel N."/>
            <person name="Bisanz J.E."/>
            <person name="Pandelia M.E."/>
            <person name="Turnbaugh P.J."/>
            <person name="Balskus E.P."/>
        </authorList>
    </citation>
    <scope>NUCLEOTIDE SEQUENCE [LARGE SCALE GENOMIC DNA]</scope>
    <source>
        <strain evidence="2 3">OB21 GAM31</strain>
    </source>
</reference>
<evidence type="ECO:0000313" key="3">
    <source>
        <dbReference type="Proteomes" id="UP000253975"/>
    </source>
</evidence>
<dbReference type="AlphaFoldDB" id="A0A369LEE7"/>
<dbReference type="RefSeq" id="WP_114615826.1">
    <property type="nucleotide sequence ID" value="NZ_PPTO01000010.1"/>
</dbReference>
<protein>
    <submittedName>
        <fullName evidence="2">Dinitrogenase iron-molybdenum cofactor biosynthesis protein</fullName>
    </submittedName>
</protein>
<dbReference type="InterPro" id="IPR003731">
    <property type="entry name" value="Di-Nase_FeMo-co_biosynth"/>
</dbReference>
<proteinExistence type="predicted"/>
<dbReference type="InterPro" id="IPR036105">
    <property type="entry name" value="DiNase_FeMo-co_biosyn_sf"/>
</dbReference>
<comment type="caution">
    <text evidence="2">The sequence shown here is derived from an EMBL/GenBank/DDBJ whole genome shotgun (WGS) entry which is preliminary data.</text>
</comment>
<dbReference type="EMBL" id="PPTO01000010">
    <property type="protein sequence ID" value="RDB58021.1"/>
    <property type="molecule type" value="Genomic_DNA"/>
</dbReference>
<name>A0A369LEE7_9ACTN</name>
<dbReference type="PANTHER" id="PTHR42983">
    <property type="entry name" value="DINITROGENASE IRON-MOLYBDENUM COFACTOR PROTEIN-RELATED"/>
    <property type="match status" value="1"/>
</dbReference>
<feature type="domain" description="Dinitrogenase iron-molybdenum cofactor biosynthesis" evidence="1">
    <location>
        <begin position="10"/>
        <end position="96"/>
    </location>
</feature>
<accession>A0A369LEE7</accession>
<evidence type="ECO:0000259" key="1">
    <source>
        <dbReference type="Pfam" id="PF02579"/>
    </source>
</evidence>